<comment type="caution">
    <text evidence="2">The sequence shown here is derived from an EMBL/GenBank/DDBJ whole genome shotgun (WGS) entry which is preliminary data.</text>
</comment>
<evidence type="ECO:0000313" key="2">
    <source>
        <dbReference type="EMBL" id="KFG76799.1"/>
    </source>
</evidence>
<dbReference type="AlphaFoldDB" id="A0A086N6N1"/>
<feature type="compositionally biased region" description="Basic and acidic residues" evidence="1">
    <location>
        <begin position="143"/>
        <end position="157"/>
    </location>
</feature>
<feature type="region of interest" description="Disordered" evidence="1">
    <location>
        <begin position="132"/>
        <end position="179"/>
    </location>
</feature>
<organism evidence="2 3">
    <name type="scientific">Streptomyces mutabilis</name>
    <dbReference type="NCBI Taxonomy" id="67332"/>
    <lineage>
        <taxon>Bacteria</taxon>
        <taxon>Bacillati</taxon>
        <taxon>Actinomycetota</taxon>
        <taxon>Actinomycetes</taxon>
        <taxon>Kitasatosporales</taxon>
        <taxon>Streptomycetaceae</taxon>
        <taxon>Streptomyces</taxon>
    </lineage>
</organism>
<sequence length="179" mass="19442">MNLLRRPKFWTRLVSVAAFLGAGWLLLIPRTAAYFVDDEGTPYDMSVLYSWDTSDQAVILPGGLFEDGGTGGRDGLVSMVRLDCGTVFTAGGNEDWRPDDGEEACSEVETPRRFFGVCLIVLGSAGLWAAPRLPHPRSRMPRAVRDSEGDEEGRVSGDPRLPGSGDSSPARRGREPEQG</sequence>
<keyword evidence="3" id="KW-1185">Reference proteome</keyword>
<reference evidence="2 3" key="1">
    <citation type="submission" date="2014-05" db="EMBL/GenBank/DDBJ databases">
        <title>Complete genome sequence of the Streptomyces mutabilis TRM45540.</title>
        <authorList>
            <person name="Luo X."/>
            <person name="Zhang L."/>
        </authorList>
    </citation>
    <scope>NUCLEOTIDE SEQUENCE [LARGE SCALE GENOMIC DNA]</scope>
    <source>
        <strain evidence="2 3">TRM45540</strain>
    </source>
</reference>
<dbReference type="HOGENOM" id="CLU_1502673_0_0_11"/>
<gene>
    <name evidence="2" type="ORF">FM21_12155</name>
</gene>
<dbReference type="RefSeq" id="WP_043375620.1">
    <property type="nucleotide sequence ID" value="NZ_KN039946.1"/>
</dbReference>
<name>A0A086N6N1_9ACTN</name>
<dbReference type="EMBL" id="JNFQ01000001">
    <property type="protein sequence ID" value="KFG76799.1"/>
    <property type="molecule type" value="Genomic_DNA"/>
</dbReference>
<dbReference type="STRING" id="1915400.FM21_12155"/>
<protein>
    <submittedName>
        <fullName evidence="2">Uncharacterized protein</fullName>
    </submittedName>
</protein>
<accession>A0A086N6N1</accession>
<evidence type="ECO:0000256" key="1">
    <source>
        <dbReference type="SAM" id="MobiDB-lite"/>
    </source>
</evidence>
<dbReference type="Proteomes" id="UP000029095">
    <property type="component" value="Unassembled WGS sequence"/>
</dbReference>
<proteinExistence type="predicted"/>
<evidence type="ECO:0000313" key="3">
    <source>
        <dbReference type="Proteomes" id="UP000029095"/>
    </source>
</evidence>